<keyword evidence="3 4" id="KW-0418">Kinase</keyword>
<proteinExistence type="evidence at transcript level"/>
<keyword evidence="1 4" id="KW-0808">Transferase</keyword>
<feature type="domain" description="Adenylate kinase active site lid" evidence="5">
    <location>
        <begin position="154"/>
        <end position="189"/>
    </location>
</feature>
<dbReference type="InterPro" id="IPR033690">
    <property type="entry name" value="Adenylat_kinase_CS"/>
</dbReference>
<dbReference type="InterPro" id="IPR000850">
    <property type="entry name" value="Adenylat/UMP-CMP_kin"/>
</dbReference>
<dbReference type="SUPFAM" id="SSF52540">
    <property type="entry name" value="P-loop containing nucleoside triphosphate hydrolases"/>
    <property type="match status" value="1"/>
</dbReference>
<dbReference type="InterPro" id="IPR007862">
    <property type="entry name" value="Adenylate_kinase_lid-dom"/>
</dbReference>
<evidence type="ECO:0000259" key="5">
    <source>
        <dbReference type="Pfam" id="PF05191"/>
    </source>
</evidence>
<dbReference type="PRINTS" id="PR00094">
    <property type="entry name" value="ADENYLTKNASE"/>
</dbReference>
<dbReference type="Pfam" id="PF05191">
    <property type="entry name" value="ADK_lid"/>
    <property type="match status" value="1"/>
</dbReference>
<dbReference type="InterPro" id="IPR006259">
    <property type="entry name" value="Adenyl_kin_sub"/>
</dbReference>
<dbReference type="Gene3D" id="3.40.50.300">
    <property type="entry name" value="P-loop containing nucleotide triphosphate hydrolases"/>
    <property type="match status" value="1"/>
</dbReference>
<name>A0A3Q8UC74_9APIC</name>
<dbReference type="PROSITE" id="PS00113">
    <property type="entry name" value="ADENYLATE_KINASE"/>
    <property type="match status" value="1"/>
</dbReference>
<dbReference type="CDD" id="cd01428">
    <property type="entry name" value="ADK"/>
    <property type="match status" value="1"/>
</dbReference>
<dbReference type="FunFam" id="3.40.50.300:FF:000106">
    <property type="entry name" value="Adenylate kinase mitochondrial"/>
    <property type="match status" value="1"/>
</dbReference>
<dbReference type="GO" id="GO:0004017">
    <property type="term" value="F:AMP kinase activity"/>
    <property type="evidence" value="ECO:0007669"/>
    <property type="project" value="InterPro"/>
</dbReference>
<sequence>MTDLQSSSTLQLLHELKRRYVELDTPPGRYVFVGAPGSGKGTQSCLFSKSHSLCHLSTGDILRQTAMQSDDIGLKVKKQMQEGKLVDDDIVLKLLNEKMNEPSCMRGFILDGFPRNAHQAEKLHNYLEKSGKKLDGVMYFGAPDELLVKRIEGRRVHPTSGRVYHTEFNPPKVEGKDDVTGEPLIQRSDDNAVTLFERLKCYHKETTPLIDYYSNLGLLSHIDASKSVDKVQKEINTVIAKKEQNGHPEPLVNGNSG</sequence>
<organism evidence="6">
    <name type="scientific">Nephromyces sp. MMRI</name>
    <dbReference type="NCBI Taxonomy" id="2496275"/>
    <lineage>
        <taxon>Eukaryota</taxon>
        <taxon>Sar</taxon>
        <taxon>Alveolata</taxon>
        <taxon>Apicomplexa</taxon>
        <taxon>Aconoidasida</taxon>
        <taxon>Nephromycida</taxon>
        <taxon>Nephromyces</taxon>
    </lineage>
</organism>
<dbReference type="NCBIfam" id="TIGR01351">
    <property type="entry name" value="adk"/>
    <property type="match status" value="1"/>
</dbReference>
<dbReference type="Pfam" id="PF00406">
    <property type="entry name" value="ADK"/>
    <property type="match status" value="1"/>
</dbReference>
<protein>
    <submittedName>
        <fullName evidence="6">Arginine kinase</fullName>
    </submittedName>
</protein>
<evidence type="ECO:0000256" key="4">
    <source>
        <dbReference type="RuleBase" id="RU003330"/>
    </source>
</evidence>
<evidence type="ECO:0000256" key="1">
    <source>
        <dbReference type="ARBA" id="ARBA00022679"/>
    </source>
</evidence>
<dbReference type="HAMAP" id="MF_00235">
    <property type="entry name" value="Adenylate_kinase_Adk"/>
    <property type="match status" value="1"/>
</dbReference>
<dbReference type="NCBIfam" id="NF001381">
    <property type="entry name" value="PRK00279.1-3"/>
    <property type="match status" value="1"/>
</dbReference>
<keyword evidence="2" id="KW-0547">Nucleotide-binding</keyword>
<accession>A0A3Q8UC74</accession>
<comment type="similarity">
    <text evidence="4">Belongs to the adenylate kinase family.</text>
</comment>
<dbReference type="EMBL" id="MK266223">
    <property type="protein sequence ID" value="AZL94759.1"/>
    <property type="molecule type" value="mRNA"/>
</dbReference>
<dbReference type="PANTHER" id="PTHR23359">
    <property type="entry name" value="NUCLEOTIDE KINASE"/>
    <property type="match status" value="1"/>
</dbReference>
<evidence type="ECO:0000256" key="3">
    <source>
        <dbReference type="ARBA" id="ARBA00022777"/>
    </source>
</evidence>
<dbReference type="InterPro" id="IPR027417">
    <property type="entry name" value="P-loop_NTPase"/>
</dbReference>
<evidence type="ECO:0000313" key="6">
    <source>
        <dbReference type="EMBL" id="AZL94759.1"/>
    </source>
</evidence>
<dbReference type="AlphaFoldDB" id="A0A3Q8UC74"/>
<reference evidence="6" key="1">
    <citation type="journal article" date="2018" name="Genome Biol. Evol.">
        <title>Nephromyces encodes a urate metabolism pathway and predicted peroxisomes, demonstrating these are not ancient losses of apicomplexans.</title>
        <authorList>
            <person name="Paight C."/>
            <person name="Slamovits C.H."/>
            <person name="Saffo M.B."/>
            <person name="Lane C.E."/>
        </authorList>
    </citation>
    <scope>NUCLEOTIDE SEQUENCE</scope>
    <source>
        <strain evidence="6">Neph454</strain>
    </source>
</reference>
<evidence type="ECO:0000256" key="2">
    <source>
        <dbReference type="ARBA" id="ARBA00022741"/>
    </source>
</evidence>
<dbReference type="GO" id="GO:0005524">
    <property type="term" value="F:ATP binding"/>
    <property type="evidence" value="ECO:0007669"/>
    <property type="project" value="InterPro"/>
</dbReference>